<accession>A0A7C9TL29</accession>
<sequence>MSSQPTAADALPLAQQPLLRWLQPPLAALSPQDRLADAARVMALRRISFVAVLDAQGRVLGQVHESRLLAALTRREDLQTPLQACVQPLLSLPHTVTVLQAWRACQQADAHQLVLVDEAQRAVAAATQTDFRTLFHLHRLSGRTRVDHLMTPVSLCLPAEANLADALQRMQAQEHAAVVVVNPQGQAVGLVTSRDVTRLAGWGTEALQRPLAVLMSQPVVGIAPAMALQDAADLMLARRIRHLVILDEENRPLGLLQASDLARDLSGHWLDETLEAERRRQEAILRALPDLVWLKDLEGRYEYASPRFEALVNRPLHEVLGRTDEELVSPEEAARYRERDQKVLDTQAPVQFEEAQRFAQDGHVEWLQTIKTPVRDARGRVIGVLGIGRNLTEQRRVAQEYRQLFARNPTPMLVYERSTLQIRRVNDAFVHQYGYSAEEARAMHLTTLYVPGERAALERLVPTLTGHQSAGEWTHLRKDGRLLHVVTHSHDVMLEDVACRMAVFTDISALHRSQHRERTRLRLLEQLARGEDDLPTLLADLARAHEALFPGSMCAMLLTDVRARQLRFVAGPSLSPEACTQLDGLPVAPGVGCCGEAAATGQRTIAVDTTEHPNWRDYQDFVQSTGLRSCWSEPILGPGHRVLGTFAVFHVKPSEPGSEELDHIGFTVQMAATAIQQGSHQRQLARSERQLREILQAIPDMIWLQDDQGRLLACNAAFQRHVGSVTTGAPLEQLLPGWPASGAPSPTRPDPGGPPRQQLVQLTAGSGQTFELWQTPLSRDEEAEGPALLSMARDVTERQTRDDRLRRLNQAYAVLSAVNEAIVRQREPEALFEETCRILVEVGGLGLAWIGSPDAEGRTLLPRADAGGRRDLTAALRIDLSQGPRGPVSSAWHLDRPVVIADVQADARLAPWHTMLEAQGLRALASMPVHAGQRVAHVLTVCGHQRGHFDEELLRLFQRLAQDLGFALDFMAAARAQREEQTFRHRLMESVAGLFFVINPEGRCTYWNSALCQATGYDNAELAQMRPQALFVPSDRPLVDQAMRQVFETGSSELEAMLLAKDGRRLPYLFVSRCIEHTHGPLLVGTGIDISARVASEIELANYREHLEALVQRRTEELAGANERLHREDLRLRAMLGLSQVASRLSEAELHEHGLATMLSLSQAQQGCLLEVLPGQSLRLLASTPGLVAALKPPLSRRLNDWPLGQDLDQQALLRLAVAGEDGGTCLLLGLGRDDVPFDDEDERELQLAGGDFWRILLRRRTELALEEAKKQADAASQAKSSFLANMSHEIRTPMNAILGFAHLLRQEPLSPAQTQQLGRIHEASEHLLQVLNDILDFSKIEAHKLQIEAKPFALRASLGRVVGMLRQRAQAKGLGLHLSVAADVPDALVADPLRLEQILINLLGNAVKFTDTGQVSLRVHRAGVADGEPLRLCLEVEDSGIGMDARQQAHLFEAFHQADASITRRYGGTGLGLAISQRLARLMGGEIGVRSQAGQGSCFTLCLPVRLGAERPTLPLPPRPEAPLPSLDGRRVLLVEDNPINQAVARALLADLGPSVEVAENGQLAVEMALAGGFDLILMDMQMPVMDGLHATARIRAAEAPGQHIPIVAMTANAFDEDRRQCLQAGMDDFLPKPVEPRALQRCLVRWLGASGPAA</sequence>
<dbReference type="SMART" id="SM00388">
    <property type="entry name" value="HisKA"/>
    <property type="match status" value="1"/>
</dbReference>
<feature type="domain" description="Histidine kinase" evidence="20">
    <location>
        <begin position="1286"/>
        <end position="1508"/>
    </location>
</feature>
<evidence type="ECO:0000256" key="17">
    <source>
        <dbReference type="PROSITE-ProRule" id="PRU00703"/>
    </source>
</evidence>
<dbReference type="CDD" id="cd17546">
    <property type="entry name" value="REC_hyHK_CKI1_RcsC-like"/>
    <property type="match status" value="1"/>
</dbReference>
<dbReference type="SMART" id="SM00448">
    <property type="entry name" value="REC"/>
    <property type="match status" value="1"/>
</dbReference>
<dbReference type="InterPro" id="IPR035965">
    <property type="entry name" value="PAS-like_dom_sf"/>
</dbReference>
<dbReference type="SMART" id="SM00065">
    <property type="entry name" value="GAF"/>
    <property type="match status" value="2"/>
</dbReference>
<dbReference type="InterPro" id="IPR003594">
    <property type="entry name" value="HATPase_dom"/>
</dbReference>
<evidence type="ECO:0000256" key="1">
    <source>
        <dbReference type="ARBA" id="ARBA00000085"/>
    </source>
</evidence>
<dbReference type="InterPro" id="IPR004358">
    <property type="entry name" value="Sig_transdc_His_kin-like_C"/>
</dbReference>
<gene>
    <name evidence="25" type="ORF">G3A44_18460</name>
</gene>
<evidence type="ECO:0000256" key="2">
    <source>
        <dbReference type="ARBA" id="ARBA00004370"/>
    </source>
</evidence>
<dbReference type="InterPro" id="IPR046342">
    <property type="entry name" value="CBS_dom_sf"/>
</dbReference>
<evidence type="ECO:0000259" key="24">
    <source>
        <dbReference type="PROSITE" id="PS51371"/>
    </source>
</evidence>
<dbReference type="FunFam" id="1.10.287.130:FF:000038">
    <property type="entry name" value="Sensory transduction histidine kinase"/>
    <property type="match status" value="1"/>
</dbReference>
<keyword evidence="17" id="KW-0129">CBS domain</keyword>
<comment type="caution">
    <text evidence="25">The sequence shown here is derived from an EMBL/GenBank/DDBJ whole genome shotgun (WGS) entry which is preliminary data.</text>
</comment>
<feature type="domain" description="CBS" evidence="24">
    <location>
        <begin position="22"/>
        <end position="78"/>
    </location>
</feature>
<keyword evidence="11" id="KW-0843">Virulence</keyword>
<dbReference type="InterPro" id="IPR036890">
    <property type="entry name" value="HATPase_C_sf"/>
</dbReference>
<feature type="domain" description="PAS" evidence="22">
    <location>
        <begin position="687"/>
        <end position="723"/>
    </location>
</feature>
<dbReference type="PROSITE" id="PS50110">
    <property type="entry name" value="RESPONSE_REGULATORY"/>
    <property type="match status" value="1"/>
</dbReference>
<dbReference type="Pfam" id="PF13188">
    <property type="entry name" value="PAS_8"/>
    <property type="match status" value="1"/>
</dbReference>
<evidence type="ECO:0000256" key="9">
    <source>
        <dbReference type="ARBA" id="ARBA00022840"/>
    </source>
</evidence>
<dbReference type="SUPFAM" id="SSF54631">
    <property type="entry name" value="CBS-domain pair"/>
    <property type="match status" value="2"/>
</dbReference>
<proteinExistence type="predicted"/>
<dbReference type="PROSITE" id="PS51371">
    <property type="entry name" value="CBS"/>
    <property type="match status" value="3"/>
</dbReference>
<dbReference type="Pfam" id="PF13426">
    <property type="entry name" value="PAS_9"/>
    <property type="match status" value="2"/>
</dbReference>
<evidence type="ECO:0000256" key="12">
    <source>
        <dbReference type="ARBA" id="ARBA00023136"/>
    </source>
</evidence>
<keyword evidence="8" id="KW-0418">Kinase</keyword>
<dbReference type="InterPro" id="IPR001610">
    <property type="entry name" value="PAC"/>
</dbReference>
<dbReference type="EC" id="2.7.13.3" evidence="3"/>
<organism evidence="25 26">
    <name type="scientific">Ideonella livida</name>
    <dbReference type="NCBI Taxonomy" id="2707176"/>
    <lineage>
        <taxon>Bacteria</taxon>
        <taxon>Pseudomonadati</taxon>
        <taxon>Pseudomonadota</taxon>
        <taxon>Betaproteobacteria</taxon>
        <taxon>Burkholderiales</taxon>
        <taxon>Sphaerotilaceae</taxon>
        <taxon>Ideonella</taxon>
    </lineage>
</organism>
<dbReference type="Pfam" id="PF00512">
    <property type="entry name" value="HisKA"/>
    <property type="match status" value="1"/>
</dbReference>
<dbReference type="InterPro" id="IPR005467">
    <property type="entry name" value="His_kinase_dom"/>
</dbReference>
<feature type="domain" description="CBS" evidence="24">
    <location>
        <begin position="150"/>
        <end position="211"/>
    </location>
</feature>
<dbReference type="SMART" id="SM00387">
    <property type="entry name" value="HATPase_c"/>
    <property type="match status" value="1"/>
</dbReference>
<evidence type="ECO:0000259" key="21">
    <source>
        <dbReference type="PROSITE" id="PS50110"/>
    </source>
</evidence>
<keyword evidence="4 16" id="KW-0597">Phosphoprotein</keyword>
<keyword evidence="12" id="KW-0472">Membrane</keyword>
<dbReference type="EMBL" id="JAAGOH010000029">
    <property type="protein sequence ID" value="NDY93180.1"/>
    <property type="molecule type" value="Genomic_DNA"/>
</dbReference>
<feature type="coiled-coil region" evidence="18">
    <location>
        <begin position="1259"/>
        <end position="1286"/>
    </location>
</feature>
<dbReference type="PROSITE" id="PS50113">
    <property type="entry name" value="PAC"/>
    <property type="match status" value="1"/>
</dbReference>
<dbReference type="InterPro" id="IPR000700">
    <property type="entry name" value="PAS-assoc_C"/>
</dbReference>
<evidence type="ECO:0000313" key="26">
    <source>
        <dbReference type="Proteomes" id="UP000484255"/>
    </source>
</evidence>
<evidence type="ECO:0000259" key="23">
    <source>
        <dbReference type="PROSITE" id="PS50113"/>
    </source>
</evidence>
<dbReference type="Pfam" id="PF01590">
    <property type="entry name" value="GAF"/>
    <property type="match status" value="1"/>
</dbReference>
<dbReference type="Gene3D" id="3.30.450.40">
    <property type="match status" value="2"/>
</dbReference>
<dbReference type="SUPFAM" id="SSF47384">
    <property type="entry name" value="Homodimeric domain of signal transducing histidine kinase"/>
    <property type="match status" value="1"/>
</dbReference>
<evidence type="ECO:0000256" key="13">
    <source>
        <dbReference type="ARBA" id="ARBA00023306"/>
    </source>
</evidence>
<evidence type="ECO:0000256" key="3">
    <source>
        <dbReference type="ARBA" id="ARBA00012438"/>
    </source>
</evidence>
<evidence type="ECO:0000256" key="19">
    <source>
        <dbReference type="SAM" id="MobiDB-lite"/>
    </source>
</evidence>
<dbReference type="InterPro" id="IPR000644">
    <property type="entry name" value="CBS_dom"/>
</dbReference>
<evidence type="ECO:0000256" key="7">
    <source>
        <dbReference type="ARBA" id="ARBA00022741"/>
    </source>
</evidence>
<dbReference type="PROSITE" id="PS50109">
    <property type="entry name" value="HIS_KIN"/>
    <property type="match status" value="1"/>
</dbReference>
<dbReference type="Proteomes" id="UP000484255">
    <property type="component" value="Unassembled WGS sequence"/>
</dbReference>
<dbReference type="GO" id="GO:0016020">
    <property type="term" value="C:membrane"/>
    <property type="evidence" value="ECO:0007669"/>
    <property type="project" value="UniProtKB-SubCell"/>
</dbReference>
<keyword evidence="26" id="KW-1185">Reference proteome</keyword>
<dbReference type="InterPro" id="IPR011006">
    <property type="entry name" value="CheY-like_superfamily"/>
</dbReference>
<keyword evidence="9" id="KW-0067">ATP-binding</keyword>
<evidence type="ECO:0000256" key="5">
    <source>
        <dbReference type="ARBA" id="ARBA00022679"/>
    </source>
</evidence>
<feature type="domain" description="PAS" evidence="22">
    <location>
        <begin position="980"/>
        <end position="1050"/>
    </location>
</feature>
<protein>
    <recommendedName>
        <fullName evidence="15">Virulence sensor protein BvgS</fullName>
        <ecNumber evidence="3">2.7.13.3</ecNumber>
    </recommendedName>
</protein>
<evidence type="ECO:0000256" key="11">
    <source>
        <dbReference type="ARBA" id="ARBA00023026"/>
    </source>
</evidence>
<evidence type="ECO:0000259" key="20">
    <source>
        <dbReference type="PROSITE" id="PS50109"/>
    </source>
</evidence>
<evidence type="ECO:0000256" key="15">
    <source>
        <dbReference type="ARBA" id="ARBA00070152"/>
    </source>
</evidence>
<feature type="domain" description="Response regulatory" evidence="21">
    <location>
        <begin position="1532"/>
        <end position="1649"/>
    </location>
</feature>
<keyword evidence="10" id="KW-0902">Two-component regulatory system</keyword>
<dbReference type="Pfam" id="PF13185">
    <property type="entry name" value="GAF_2"/>
    <property type="match status" value="1"/>
</dbReference>
<feature type="region of interest" description="Disordered" evidence="19">
    <location>
        <begin position="733"/>
        <end position="756"/>
    </location>
</feature>
<dbReference type="Gene3D" id="3.40.50.2300">
    <property type="match status" value="1"/>
</dbReference>
<dbReference type="InterPro" id="IPR003018">
    <property type="entry name" value="GAF"/>
</dbReference>
<evidence type="ECO:0000256" key="4">
    <source>
        <dbReference type="ARBA" id="ARBA00022553"/>
    </source>
</evidence>
<keyword evidence="5" id="KW-0808">Transferase</keyword>
<dbReference type="SMART" id="SM00116">
    <property type="entry name" value="CBS"/>
    <property type="match status" value="4"/>
</dbReference>
<dbReference type="Gene3D" id="3.10.580.10">
    <property type="entry name" value="CBS-domain"/>
    <property type="match status" value="2"/>
</dbReference>
<keyword evidence="13" id="KW-0131">Cell cycle</keyword>
<dbReference type="RefSeq" id="WP_163459230.1">
    <property type="nucleotide sequence ID" value="NZ_JAAGOH010000029.1"/>
</dbReference>
<dbReference type="FunFam" id="3.30.565.10:FF:000010">
    <property type="entry name" value="Sensor histidine kinase RcsC"/>
    <property type="match status" value="1"/>
</dbReference>
<comment type="catalytic activity">
    <reaction evidence="1">
        <text>ATP + protein L-histidine = ADP + protein N-phospho-L-histidine.</text>
        <dbReference type="EC" id="2.7.13.3"/>
    </reaction>
</comment>
<feature type="modified residue" description="4-aspartylphosphate" evidence="16">
    <location>
        <position position="1581"/>
    </location>
</feature>
<dbReference type="SUPFAM" id="SSF52172">
    <property type="entry name" value="CheY-like"/>
    <property type="match status" value="1"/>
</dbReference>
<dbReference type="PANTHER" id="PTHR45339:SF1">
    <property type="entry name" value="HYBRID SIGNAL TRANSDUCTION HISTIDINE KINASE J"/>
    <property type="match status" value="1"/>
</dbReference>
<dbReference type="PANTHER" id="PTHR45339">
    <property type="entry name" value="HYBRID SIGNAL TRANSDUCTION HISTIDINE KINASE J"/>
    <property type="match status" value="1"/>
</dbReference>
<evidence type="ECO:0000256" key="8">
    <source>
        <dbReference type="ARBA" id="ARBA00022777"/>
    </source>
</evidence>
<dbReference type="InterPro" id="IPR013656">
    <property type="entry name" value="PAS_4"/>
</dbReference>
<dbReference type="CDD" id="cd02205">
    <property type="entry name" value="CBS_pair_SF"/>
    <property type="match status" value="1"/>
</dbReference>
<dbReference type="Pfam" id="PF02518">
    <property type="entry name" value="HATPase_c"/>
    <property type="match status" value="1"/>
</dbReference>
<dbReference type="SUPFAM" id="SSF55785">
    <property type="entry name" value="PYP-like sensor domain (PAS domain)"/>
    <property type="match status" value="4"/>
</dbReference>
<dbReference type="PRINTS" id="PR00344">
    <property type="entry name" value="BCTRLSENSOR"/>
</dbReference>
<evidence type="ECO:0000256" key="18">
    <source>
        <dbReference type="SAM" id="Coils"/>
    </source>
</evidence>
<dbReference type="Pfam" id="PF08448">
    <property type="entry name" value="PAS_4"/>
    <property type="match status" value="1"/>
</dbReference>
<dbReference type="CDD" id="cd16922">
    <property type="entry name" value="HATPase_EvgS-ArcB-TorS-like"/>
    <property type="match status" value="1"/>
</dbReference>
<dbReference type="SUPFAM" id="SSF55874">
    <property type="entry name" value="ATPase domain of HSP90 chaperone/DNA topoisomerase II/histidine kinase"/>
    <property type="match status" value="1"/>
</dbReference>
<dbReference type="CDD" id="cd00130">
    <property type="entry name" value="PAS"/>
    <property type="match status" value="3"/>
</dbReference>
<dbReference type="NCBIfam" id="TIGR00229">
    <property type="entry name" value="sensory_box"/>
    <property type="match status" value="3"/>
</dbReference>
<dbReference type="InterPro" id="IPR000014">
    <property type="entry name" value="PAS"/>
</dbReference>
<dbReference type="GO" id="GO:0005524">
    <property type="term" value="F:ATP binding"/>
    <property type="evidence" value="ECO:0007669"/>
    <property type="project" value="UniProtKB-KW"/>
</dbReference>
<keyword evidence="6" id="KW-0732">Signal</keyword>
<dbReference type="SMART" id="SM00091">
    <property type="entry name" value="PAS"/>
    <property type="match status" value="4"/>
</dbReference>
<evidence type="ECO:0000256" key="16">
    <source>
        <dbReference type="PROSITE-ProRule" id="PRU00169"/>
    </source>
</evidence>
<keyword evidence="7" id="KW-0547">Nucleotide-binding</keyword>
<dbReference type="CDD" id="cd00082">
    <property type="entry name" value="HisKA"/>
    <property type="match status" value="1"/>
</dbReference>
<dbReference type="InterPro" id="IPR003661">
    <property type="entry name" value="HisK_dim/P_dom"/>
</dbReference>
<dbReference type="Pfam" id="PF00571">
    <property type="entry name" value="CBS"/>
    <property type="match status" value="3"/>
</dbReference>
<name>A0A7C9TL29_9BURK</name>
<comment type="function">
    <text evidence="14">Member of the two-component regulatory system BvgS/BvgA. Phosphorylates BvgA via a four-step phosphorelay in response to environmental signals.</text>
</comment>
<evidence type="ECO:0000256" key="10">
    <source>
        <dbReference type="ARBA" id="ARBA00023012"/>
    </source>
</evidence>
<comment type="subcellular location">
    <subcellularLocation>
        <location evidence="2">Membrane</location>
    </subcellularLocation>
</comment>
<feature type="domain" description="CBS" evidence="24">
    <location>
        <begin position="215"/>
        <end position="272"/>
    </location>
</feature>
<dbReference type="Gene3D" id="3.30.565.10">
    <property type="entry name" value="Histidine kinase-like ATPase, C-terminal domain"/>
    <property type="match status" value="1"/>
</dbReference>
<dbReference type="PROSITE" id="PS50112">
    <property type="entry name" value="PAS"/>
    <property type="match status" value="3"/>
</dbReference>
<evidence type="ECO:0000259" key="22">
    <source>
        <dbReference type="PROSITE" id="PS50112"/>
    </source>
</evidence>
<evidence type="ECO:0000256" key="6">
    <source>
        <dbReference type="ARBA" id="ARBA00022729"/>
    </source>
</evidence>
<keyword evidence="18" id="KW-0175">Coiled coil</keyword>
<dbReference type="SUPFAM" id="SSF55781">
    <property type="entry name" value="GAF domain-like"/>
    <property type="match status" value="2"/>
</dbReference>
<dbReference type="InterPro" id="IPR036097">
    <property type="entry name" value="HisK_dim/P_sf"/>
</dbReference>
<feature type="domain" description="PAS" evidence="22">
    <location>
        <begin position="277"/>
        <end position="347"/>
    </location>
</feature>
<dbReference type="Pfam" id="PF00072">
    <property type="entry name" value="Response_reg"/>
    <property type="match status" value="1"/>
</dbReference>
<dbReference type="Gene3D" id="1.10.287.130">
    <property type="match status" value="1"/>
</dbReference>
<dbReference type="Gene3D" id="3.30.450.20">
    <property type="entry name" value="PAS domain"/>
    <property type="match status" value="4"/>
</dbReference>
<evidence type="ECO:0000313" key="25">
    <source>
        <dbReference type="EMBL" id="NDY93180.1"/>
    </source>
</evidence>
<feature type="domain" description="PAC" evidence="23">
    <location>
        <begin position="351"/>
        <end position="403"/>
    </location>
</feature>
<dbReference type="InterPro" id="IPR029016">
    <property type="entry name" value="GAF-like_dom_sf"/>
</dbReference>
<reference evidence="25 26" key="1">
    <citation type="submission" date="2020-02" db="EMBL/GenBank/DDBJ databases">
        <title>Ideonella bacterium strain TBM-1.</title>
        <authorList>
            <person name="Chen W.-M."/>
        </authorList>
    </citation>
    <scope>NUCLEOTIDE SEQUENCE [LARGE SCALE GENOMIC DNA]</scope>
    <source>
        <strain evidence="25 26">TBM-1</strain>
    </source>
</reference>
<evidence type="ECO:0000256" key="14">
    <source>
        <dbReference type="ARBA" id="ARBA00058004"/>
    </source>
</evidence>
<dbReference type="SMART" id="SM00086">
    <property type="entry name" value="PAC"/>
    <property type="match status" value="3"/>
</dbReference>
<dbReference type="InterPro" id="IPR001789">
    <property type="entry name" value="Sig_transdc_resp-reg_receiver"/>
</dbReference>
<dbReference type="GO" id="GO:0000155">
    <property type="term" value="F:phosphorelay sensor kinase activity"/>
    <property type="evidence" value="ECO:0007669"/>
    <property type="project" value="InterPro"/>
</dbReference>